<reference evidence="2" key="1">
    <citation type="submission" date="2024-08" db="EMBL/GenBank/DDBJ databases">
        <authorList>
            <person name="Yu S.T."/>
        </authorList>
    </citation>
    <scope>NUCLEOTIDE SEQUENCE</scope>
    <source>
        <strain evidence="2">R33</strain>
    </source>
</reference>
<feature type="signal peptide" evidence="1">
    <location>
        <begin position="1"/>
        <end position="32"/>
    </location>
</feature>
<evidence type="ECO:0000256" key="1">
    <source>
        <dbReference type="SAM" id="SignalP"/>
    </source>
</evidence>
<gene>
    <name evidence="2" type="ORF">AB5J51_06555</name>
</gene>
<keyword evidence="1" id="KW-0732">Signal</keyword>
<dbReference type="AlphaFoldDB" id="A0AB39XZD7"/>
<evidence type="ECO:0000313" key="2">
    <source>
        <dbReference type="EMBL" id="XDV62619.1"/>
    </source>
</evidence>
<feature type="chain" id="PRO_5044312445" description="Secreted protein" evidence="1">
    <location>
        <begin position="33"/>
        <end position="116"/>
    </location>
</feature>
<organism evidence="2">
    <name type="scientific">Streptomyces sp. R33</name>
    <dbReference type="NCBI Taxonomy" id="3238629"/>
    <lineage>
        <taxon>Bacteria</taxon>
        <taxon>Bacillati</taxon>
        <taxon>Actinomycetota</taxon>
        <taxon>Actinomycetes</taxon>
        <taxon>Kitasatosporales</taxon>
        <taxon>Streptomycetaceae</taxon>
        <taxon>Streptomyces</taxon>
    </lineage>
</organism>
<dbReference type="EMBL" id="CP165727">
    <property type="protein sequence ID" value="XDV62619.1"/>
    <property type="molecule type" value="Genomic_DNA"/>
</dbReference>
<name>A0AB39XZD7_9ACTN</name>
<proteinExistence type="predicted"/>
<protein>
    <recommendedName>
        <fullName evidence="3">Secreted protein</fullName>
    </recommendedName>
</protein>
<evidence type="ECO:0008006" key="3">
    <source>
        <dbReference type="Google" id="ProtNLM"/>
    </source>
</evidence>
<sequence>MRSMRIHPGVRGFARAGAVPLLLLVAAGTAQAAGPDFQYVGRDDRVHGLTDPQGCVGAKGGGQKAVTNTTRSTATLYTGPGCTGDVVAVLQPGAGGQIEPYFASVRFSFITKAQRP</sequence>
<accession>A0AB39XZD7</accession>